<dbReference type="OMA" id="TIHECPR"/>
<gene>
    <name evidence="2" type="ORF">HPB48_024953</name>
</gene>
<feature type="transmembrane region" description="Helical" evidence="1">
    <location>
        <begin position="91"/>
        <end position="113"/>
    </location>
</feature>
<organism evidence="2 3">
    <name type="scientific">Haemaphysalis longicornis</name>
    <name type="common">Bush tick</name>
    <dbReference type="NCBI Taxonomy" id="44386"/>
    <lineage>
        <taxon>Eukaryota</taxon>
        <taxon>Metazoa</taxon>
        <taxon>Ecdysozoa</taxon>
        <taxon>Arthropoda</taxon>
        <taxon>Chelicerata</taxon>
        <taxon>Arachnida</taxon>
        <taxon>Acari</taxon>
        <taxon>Parasitiformes</taxon>
        <taxon>Ixodida</taxon>
        <taxon>Ixodoidea</taxon>
        <taxon>Ixodidae</taxon>
        <taxon>Haemaphysalinae</taxon>
        <taxon>Haemaphysalis</taxon>
    </lineage>
</organism>
<dbReference type="EMBL" id="JABSTR010001132">
    <property type="protein sequence ID" value="KAH9383444.1"/>
    <property type="molecule type" value="Genomic_DNA"/>
</dbReference>
<keyword evidence="1" id="KW-0472">Membrane</keyword>
<accession>A0A9J6H862</accession>
<reference evidence="2 3" key="1">
    <citation type="journal article" date="2020" name="Cell">
        <title>Large-Scale Comparative Analyses of Tick Genomes Elucidate Their Genetic Diversity and Vector Capacities.</title>
        <authorList>
            <consortium name="Tick Genome and Microbiome Consortium (TIGMIC)"/>
            <person name="Jia N."/>
            <person name="Wang J."/>
            <person name="Shi W."/>
            <person name="Du L."/>
            <person name="Sun Y."/>
            <person name="Zhan W."/>
            <person name="Jiang J.F."/>
            <person name="Wang Q."/>
            <person name="Zhang B."/>
            <person name="Ji P."/>
            <person name="Bell-Sakyi L."/>
            <person name="Cui X.M."/>
            <person name="Yuan T.T."/>
            <person name="Jiang B.G."/>
            <person name="Yang W.F."/>
            <person name="Lam T.T."/>
            <person name="Chang Q.C."/>
            <person name="Ding S.J."/>
            <person name="Wang X.J."/>
            <person name="Zhu J.G."/>
            <person name="Ruan X.D."/>
            <person name="Zhao L."/>
            <person name="Wei J.T."/>
            <person name="Ye R.Z."/>
            <person name="Que T.C."/>
            <person name="Du C.H."/>
            <person name="Zhou Y.H."/>
            <person name="Cheng J.X."/>
            <person name="Dai P.F."/>
            <person name="Guo W.B."/>
            <person name="Han X.H."/>
            <person name="Huang E.J."/>
            <person name="Li L.F."/>
            <person name="Wei W."/>
            <person name="Gao Y.C."/>
            <person name="Liu J.Z."/>
            <person name="Shao H.Z."/>
            <person name="Wang X."/>
            <person name="Wang C.C."/>
            <person name="Yang T.C."/>
            <person name="Huo Q.B."/>
            <person name="Li W."/>
            <person name="Chen H.Y."/>
            <person name="Chen S.E."/>
            <person name="Zhou L.G."/>
            <person name="Ni X.B."/>
            <person name="Tian J.H."/>
            <person name="Sheng Y."/>
            <person name="Liu T."/>
            <person name="Pan Y.S."/>
            <person name="Xia L.Y."/>
            <person name="Li J."/>
            <person name="Zhao F."/>
            <person name="Cao W.C."/>
        </authorList>
    </citation>
    <scope>NUCLEOTIDE SEQUENCE [LARGE SCALE GENOMIC DNA]</scope>
    <source>
        <strain evidence="2">HaeL-2018</strain>
    </source>
</reference>
<dbReference type="PANTHER" id="PTHR33444">
    <property type="entry name" value="SI:DKEY-19B23.12-RELATED"/>
    <property type="match status" value="1"/>
</dbReference>
<feature type="transmembrane region" description="Helical" evidence="1">
    <location>
        <begin position="133"/>
        <end position="158"/>
    </location>
</feature>
<sequence length="272" mass="29790">MSSPHVQAKGIHVSSDPIDMPSAGAHYGSTNNAPPPVSRFWFGNDESVLERLRQAREEYPDHDPQEVAAAVLAFCLGTGTVYINQCPHQPMVPVLLVLSGVVTLLSGVVNIAVRSGRLYPADCEQETTERKYVVLGAVTGVLNVAMFVIFVTGCVYVYGSLWPSHDPASAHYCSSTAFYFAFWLHNAAFIFLGFLLQLLLVDHSCSSWDQLRLRIAESDLTNASAVNEASAPCVRHCMQQAQNVDARKDLASVVLAHCSYSYVLRTHVYIAI</sequence>
<keyword evidence="3" id="KW-1185">Reference proteome</keyword>
<comment type="caution">
    <text evidence="2">The sequence shown here is derived from an EMBL/GenBank/DDBJ whole genome shotgun (WGS) entry which is preliminary data.</text>
</comment>
<evidence type="ECO:0000313" key="2">
    <source>
        <dbReference type="EMBL" id="KAH9383444.1"/>
    </source>
</evidence>
<feature type="transmembrane region" description="Helical" evidence="1">
    <location>
        <begin position="178"/>
        <end position="201"/>
    </location>
</feature>
<keyword evidence="1" id="KW-1133">Transmembrane helix</keyword>
<dbReference type="OrthoDB" id="6157510at2759"/>
<dbReference type="VEuPathDB" id="VectorBase:HLOH_045441"/>
<dbReference type="InterPro" id="IPR040350">
    <property type="entry name" value="TMEM272"/>
</dbReference>
<name>A0A9J6H862_HAELO</name>
<dbReference type="AlphaFoldDB" id="A0A9J6H862"/>
<dbReference type="Proteomes" id="UP000821853">
    <property type="component" value="Unassembled WGS sequence"/>
</dbReference>
<keyword evidence="1" id="KW-0812">Transmembrane</keyword>
<proteinExistence type="predicted"/>
<evidence type="ECO:0000313" key="3">
    <source>
        <dbReference type="Proteomes" id="UP000821853"/>
    </source>
</evidence>
<evidence type="ECO:0000256" key="1">
    <source>
        <dbReference type="SAM" id="Phobius"/>
    </source>
</evidence>
<protein>
    <submittedName>
        <fullName evidence="2">Uncharacterized protein</fullName>
    </submittedName>
</protein>
<dbReference type="PANTHER" id="PTHR33444:SF2">
    <property type="entry name" value="MARVEL DOMAIN-CONTAINING PROTEIN"/>
    <property type="match status" value="1"/>
</dbReference>